<evidence type="ECO:0000313" key="3">
    <source>
        <dbReference type="Proteomes" id="UP000799778"/>
    </source>
</evidence>
<feature type="region of interest" description="Disordered" evidence="1">
    <location>
        <begin position="1"/>
        <end position="26"/>
    </location>
</feature>
<dbReference type="AlphaFoldDB" id="A0A6A5Y960"/>
<evidence type="ECO:0008006" key="4">
    <source>
        <dbReference type="Google" id="ProtNLM"/>
    </source>
</evidence>
<dbReference type="EMBL" id="ML978066">
    <property type="protein sequence ID" value="KAF2021350.1"/>
    <property type="molecule type" value="Genomic_DNA"/>
</dbReference>
<name>A0A6A5Y960_9PLEO</name>
<protein>
    <recommendedName>
        <fullName evidence="4">PPPDE domain-containing protein</fullName>
    </recommendedName>
</protein>
<dbReference type="RefSeq" id="XP_033389689.1">
    <property type="nucleotide sequence ID" value="XM_033530766.1"/>
</dbReference>
<organism evidence="2 3">
    <name type="scientific">Aaosphaeria arxii CBS 175.79</name>
    <dbReference type="NCBI Taxonomy" id="1450172"/>
    <lineage>
        <taxon>Eukaryota</taxon>
        <taxon>Fungi</taxon>
        <taxon>Dikarya</taxon>
        <taxon>Ascomycota</taxon>
        <taxon>Pezizomycotina</taxon>
        <taxon>Dothideomycetes</taxon>
        <taxon>Pleosporomycetidae</taxon>
        <taxon>Pleosporales</taxon>
        <taxon>Pleosporales incertae sedis</taxon>
        <taxon>Aaosphaeria</taxon>
    </lineage>
</organism>
<evidence type="ECO:0000313" key="2">
    <source>
        <dbReference type="EMBL" id="KAF2021350.1"/>
    </source>
</evidence>
<proteinExistence type="predicted"/>
<reference evidence="2" key="1">
    <citation type="journal article" date="2020" name="Stud. Mycol.">
        <title>101 Dothideomycetes genomes: a test case for predicting lifestyles and emergence of pathogens.</title>
        <authorList>
            <person name="Haridas S."/>
            <person name="Albert R."/>
            <person name="Binder M."/>
            <person name="Bloem J."/>
            <person name="Labutti K."/>
            <person name="Salamov A."/>
            <person name="Andreopoulos B."/>
            <person name="Baker S."/>
            <person name="Barry K."/>
            <person name="Bills G."/>
            <person name="Bluhm B."/>
            <person name="Cannon C."/>
            <person name="Castanera R."/>
            <person name="Culley D."/>
            <person name="Daum C."/>
            <person name="Ezra D."/>
            <person name="Gonzalez J."/>
            <person name="Henrissat B."/>
            <person name="Kuo A."/>
            <person name="Liang C."/>
            <person name="Lipzen A."/>
            <person name="Lutzoni F."/>
            <person name="Magnuson J."/>
            <person name="Mondo S."/>
            <person name="Nolan M."/>
            <person name="Ohm R."/>
            <person name="Pangilinan J."/>
            <person name="Park H.-J."/>
            <person name="Ramirez L."/>
            <person name="Alfaro M."/>
            <person name="Sun H."/>
            <person name="Tritt A."/>
            <person name="Yoshinaga Y."/>
            <person name="Zwiers L.-H."/>
            <person name="Turgeon B."/>
            <person name="Goodwin S."/>
            <person name="Spatafora J."/>
            <person name="Crous P."/>
            <person name="Grigoriev I."/>
        </authorList>
    </citation>
    <scope>NUCLEOTIDE SEQUENCE</scope>
    <source>
        <strain evidence="2">CBS 175.79</strain>
    </source>
</reference>
<dbReference type="OrthoDB" id="10455593at2759"/>
<dbReference type="GeneID" id="54288163"/>
<gene>
    <name evidence="2" type="ORF">BU24DRAFT_446385</name>
</gene>
<dbReference type="Proteomes" id="UP000799778">
    <property type="component" value="Unassembled WGS sequence"/>
</dbReference>
<sequence>MVVTVPTTGQSTASKQLFPSTEGTTPSALVKYEQDNESLVTDDGEDRRWREQVHRAAEETGNRYHSFYQHFGSNSSSDSVDQASYAQVPRRIPETVVETNANRSKRIVYIKHRPLREWMETKGAKGLTLRVLSHLQIAAHWGLAVGPYTYDIHQNKGAVIFSVGKWRTDGPGGKNVVKIKEVGLSCMTDMEILRKAERIFEKMRPDGYDEKFNNCHRFVNVLAERISIREEVQHVTLRVRLLYIWNSLPASHLFQAGEYTKQLVRLPKKVLLENLIKELRSHGYSDPFFWDNIRKQGKIASKAILFLLTVGAMTVFLQMARALTRWDPEDPKHRELYIKMFTDYVPGVSEDLANTYLLCAFEGPKGLRKVVDKLITTASASGGTQDFLKKSFKQLKNIAP</sequence>
<accession>A0A6A5Y960</accession>
<keyword evidence="3" id="KW-1185">Reference proteome</keyword>
<evidence type="ECO:0000256" key="1">
    <source>
        <dbReference type="SAM" id="MobiDB-lite"/>
    </source>
</evidence>